<dbReference type="Proteomes" id="UP000028643">
    <property type="component" value="Unassembled WGS sequence"/>
</dbReference>
<keyword evidence="3" id="KW-0813">Transport</keyword>
<feature type="transmembrane region" description="Helical" evidence="10">
    <location>
        <begin position="342"/>
        <end position="366"/>
    </location>
</feature>
<feature type="transmembrane region" description="Helical" evidence="10">
    <location>
        <begin position="69"/>
        <end position="91"/>
    </location>
</feature>
<comment type="subcellular location">
    <subcellularLocation>
        <location evidence="1">Cell inner membrane</location>
        <topology evidence="1">Multi-pass membrane protein</topology>
    </subcellularLocation>
</comment>
<accession>A0A085UU59</accession>
<dbReference type="Pfam" id="PF07690">
    <property type="entry name" value="MFS_1"/>
    <property type="match status" value="1"/>
</dbReference>
<feature type="transmembrane region" description="Helical" evidence="10">
    <location>
        <begin position="378"/>
        <end position="399"/>
    </location>
</feature>
<keyword evidence="6 10" id="KW-0812">Transmembrane</keyword>
<dbReference type="SUPFAM" id="SSF103473">
    <property type="entry name" value="MFS general substrate transporter"/>
    <property type="match status" value="1"/>
</dbReference>
<reference evidence="12 13" key="1">
    <citation type="submission" date="2014-07" db="EMBL/GenBank/DDBJ databases">
        <title>Draft Genome Sequences of Environmental Pseudomonas syringae strains.</title>
        <authorList>
            <person name="Baltrus D.A."/>
            <person name="Berge O."/>
            <person name="Morris C."/>
        </authorList>
    </citation>
    <scope>NUCLEOTIDE SEQUENCE [LARGE SCALE GENOMIC DNA]</scope>
    <source>
        <strain evidence="12 13">CEB003</strain>
    </source>
</reference>
<evidence type="ECO:0000256" key="10">
    <source>
        <dbReference type="SAM" id="Phobius"/>
    </source>
</evidence>
<dbReference type="InterPro" id="IPR005829">
    <property type="entry name" value="Sugar_transporter_CS"/>
</dbReference>
<dbReference type="InterPro" id="IPR036259">
    <property type="entry name" value="MFS_trans_sf"/>
</dbReference>
<dbReference type="PROSITE" id="PS00216">
    <property type="entry name" value="SUGAR_TRANSPORT_1"/>
    <property type="match status" value="1"/>
</dbReference>
<feature type="transmembrane region" description="Helical" evidence="10">
    <location>
        <begin position="317"/>
        <end position="336"/>
    </location>
</feature>
<dbReference type="CDD" id="cd17367">
    <property type="entry name" value="MFS_KgtP"/>
    <property type="match status" value="1"/>
</dbReference>
<evidence type="ECO:0000256" key="9">
    <source>
        <dbReference type="ARBA" id="ARBA00023136"/>
    </source>
</evidence>
<evidence type="ECO:0000256" key="7">
    <source>
        <dbReference type="ARBA" id="ARBA00022847"/>
    </source>
</evidence>
<dbReference type="NCBIfam" id="TIGR00883">
    <property type="entry name" value="2A0106"/>
    <property type="match status" value="1"/>
</dbReference>
<evidence type="ECO:0000313" key="12">
    <source>
        <dbReference type="EMBL" id="KFE46722.1"/>
    </source>
</evidence>
<dbReference type="NCBIfam" id="NF007710">
    <property type="entry name" value="PRK10406.1"/>
    <property type="match status" value="1"/>
</dbReference>
<dbReference type="PATRIC" id="fig|317.174.peg.5041"/>
<evidence type="ECO:0000256" key="3">
    <source>
        <dbReference type="ARBA" id="ARBA00022448"/>
    </source>
</evidence>
<evidence type="ECO:0000256" key="8">
    <source>
        <dbReference type="ARBA" id="ARBA00022989"/>
    </source>
</evidence>
<dbReference type="InterPro" id="IPR011701">
    <property type="entry name" value="MFS"/>
</dbReference>
<feature type="transmembrane region" description="Helical" evidence="10">
    <location>
        <begin position="164"/>
        <end position="187"/>
    </location>
</feature>
<dbReference type="InterPro" id="IPR020846">
    <property type="entry name" value="MFS_dom"/>
</dbReference>
<name>A0A085UU59_PSESX</name>
<keyword evidence="9 10" id="KW-0472">Membrane</keyword>
<evidence type="ECO:0000256" key="6">
    <source>
        <dbReference type="ARBA" id="ARBA00022692"/>
    </source>
</evidence>
<feature type="transmembrane region" description="Helical" evidence="10">
    <location>
        <begin position="288"/>
        <end position="305"/>
    </location>
</feature>
<dbReference type="GO" id="GO:0015293">
    <property type="term" value="F:symporter activity"/>
    <property type="evidence" value="ECO:0007669"/>
    <property type="project" value="UniProtKB-KW"/>
</dbReference>
<keyword evidence="4" id="KW-1003">Cell membrane</keyword>
<evidence type="ECO:0000256" key="4">
    <source>
        <dbReference type="ARBA" id="ARBA00022475"/>
    </source>
</evidence>
<dbReference type="EMBL" id="JPQT01000133">
    <property type="protein sequence ID" value="KFE46722.1"/>
    <property type="molecule type" value="Genomic_DNA"/>
</dbReference>
<feature type="transmembrane region" description="Helical" evidence="10">
    <location>
        <begin position="251"/>
        <end position="268"/>
    </location>
</feature>
<dbReference type="InterPro" id="IPR004736">
    <property type="entry name" value="MHS_symport"/>
</dbReference>
<evidence type="ECO:0000256" key="2">
    <source>
        <dbReference type="ARBA" id="ARBA00008240"/>
    </source>
</evidence>
<comment type="caution">
    <text evidence="12">The sequence shown here is derived from an EMBL/GenBank/DDBJ whole genome shotgun (WGS) entry which is preliminary data.</text>
</comment>
<feature type="transmembrane region" description="Helical" evidence="10">
    <location>
        <begin position="199"/>
        <end position="218"/>
    </location>
</feature>
<feature type="transmembrane region" description="Helical" evidence="10">
    <location>
        <begin position="411"/>
        <end position="429"/>
    </location>
</feature>
<dbReference type="PANTHER" id="PTHR43528:SF5">
    <property type="entry name" value="PROLINE_BETAINE TRANSPORTER"/>
    <property type="match status" value="1"/>
</dbReference>
<dbReference type="PROSITE" id="PS00217">
    <property type="entry name" value="SUGAR_TRANSPORT_2"/>
    <property type="match status" value="1"/>
</dbReference>
<dbReference type="FunFam" id="1.20.1250.20:FF:000001">
    <property type="entry name" value="Dicarboxylate MFS transporter"/>
    <property type="match status" value="1"/>
</dbReference>
<sequence>MEIPTSLSQGSDSAPAAVKTTSSRLKSIFSGSVGNMVEWYDWYVYAAFSLYFAKSFFPKGDTTAQLLNTAAIFAVGFLMRPIGGWLMGLYADRKGRKAALMASVLLMCFGSLIIALTPSYEMIGVGAPILLVFARLLQGLSVGGEYGTSATYLSEMATKERRGFFSSFQYVTLISGQLIALGVLIVLQQTLTTEQLYAWGWRVPFVIGALCAVVALFLRRGMEETESFTRKKKEKPKESLMRTLMRHPKELMTVVGLTMGGTLAFYTYTTYMQKYLVNTVGMSITDSTTISAATLFLFMCLQPFVGALSDKIGRRPILIAFGVMGTLCTVPILTTLHTVQSWWGAFFLIMAALIIVSGYTSINAVVKAELFPTEIRALGVGLPYALTVSIFGGTAEYIALWFKSIGMETGYYWYVTACIAVSLLVYVFMKDTRKHSRIETD</sequence>
<keyword evidence="7" id="KW-0769">Symport</keyword>
<dbReference type="RefSeq" id="WP_020293071.1">
    <property type="nucleotide sequence ID" value="NZ_JPQT01000133.1"/>
</dbReference>
<dbReference type="PROSITE" id="PS50850">
    <property type="entry name" value="MFS"/>
    <property type="match status" value="1"/>
</dbReference>
<feature type="domain" description="Major facilitator superfamily (MFS) profile" evidence="11">
    <location>
        <begin position="27"/>
        <end position="434"/>
    </location>
</feature>
<dbReference type="PANTHER" id="PTHR43528">
    <property type="entry name" value="ALPHA-KETOGLUTARATE PERMEASE"/>
    <property type="match status" value="1"/>
</dbReference>
<dbReference type="InterPro" id="IPR051084">
    <property type="entry name" value="H+-coupled_symporters"/>
</dbReference>
<protein>
    <submittedName>
        <fullName evidence="12">MFS transporter</fullName>
    </submittedName>
</protein>
<dbReference type="Gene3D" id="1.20.1250.20">
    <property type="entry name" value="MFS general substrate transporter like domains"/>
    <property type="match status" value="2"/>
</dbReference>
<comment type="similarity">
    <text evidence="2">Belongs to the major facilitator superfamily. Metabolite:H+ Symporter (MHS) family (TC 2.A.1.6) family.</text>
</comment>
<feature type="transmembrane region" description="Helical" evidence="10">
    <location>
        <begin position="98"/>
        <end position="116"/>
    </location>
</feature>
<evidence type="ECO:0000259" key="11">
    <source>
        <dbReference type="PROSITE" id="PS50850"/>
    </source>
</evidence>
<keyword evidence="8 10" id="KW-1133">Transmembrane helix</keyword>
<evidence type="ECO:0000256" key="1">
    <source>
        <dbReference type="ARBA" id="ARBA00004429"/>
    </source>
</evidence>
<gene>
    <name evidence="12" type="ORF">IV02_24650</name>
</gene>
<organism evidence="12 13">
    <name type="scientific">Pseudomonas syringae</name>
    <dbReference type="NCBI Taxonomy" id="317"/>
    <lineage>
        <taxon>Bacteria</taxon>
        <taxon>Pseudomonadati</taxon>
        <taxon>Pseudomonadota</taxon>
        <taxon>Gammaproteobacteria</taxon>
        <taxon>Pseudomonadales</taxon>
        <taxon>Pseudomonadaceae</taxon>
        <taxon>Pseudomonas</taxon>
    </lineage>
</organism>
<dbReference type="GO" id="GO:0005886">
    <property type="term" value="C:plasma membrane"/>
    <property type="evidence" value="ECO:0007669"/>
    <property type="project" value="UniProtKB-SubCell"/>
</dbReference>
<evidence type="ECO:0000256" key="5">
    <source>
        <dbReference type="ARBA" id="ARBA00022519"/>
    </source>
</evidence>
<keyword evidence="5" id="KW-0997">Cell inner membrane</keyword>
<evidence type="ECO:0000313" key="13">
    <source>
        <dbReference type="Proteomes" id="UP000028643"/>
    </source>
</evidence>
<dbReference type="eggNOG" id="COG0477">
    <property type="taxonomic scope" value="Bacteria"/>
</dbReference>
<proteinExistence type="inferred from homology"/>
<dbReference type="AlphaFoldDB" id="A0A085UU59"/>
<dbReference type="FunFam" id="1.20.1250.20:FF:000300">
    <property type="entry name" value="Dicarboxylate MFS transporter"/>
    <property type="match status" value="1"/>
</dbReference>
<feature type="transmembrane region" description="Helical" evidence="10">
    <location>
        <begin position="122"/>
        <end position="143"/>
    </location>
</feature>